<keyword evidence="3" id="KW-1185">Reference proteome</keyword>
<evidence type="ECO:0000313" key="3">
    <source>
        <dbReference type="Proteomes" id="UP000317977"/>
    </source>
</evidence>
<comment type="caution">
    <text evidence="2">The sequence shown here is derived from an EMBL/GenBank/DDBJ whole genome shotgun (WGS) entry which is preliminary data.</text>
</comment>
<proteinExistence type="predicted"/>
<feature type="transmembrane region" description="Helical" evidence="1">
    <location>
        <begin position="31"/>
        <end position="53"/>
    </location>
</feature>
<accession>A0A5C6ED49</accession>
<keyword evidence="1" id="KW-0472">Membrane</keyword>
<keyword evidence="1" id="KW-0812">Transmembrane</keyword>
<gene>
    <name evidence="2" type="ORF">Poly59_53360</name>
</gene>
<evidence type="ECO:0000256" key="1">
    <source>
        <dbReference type="SAM" id="Phobius"/>
    </source>
</evidence>
<name>A0A5C6ED49_9BACT</name>
<reference evidence="2 3" key="1">
    <citation type="submission" date="2019-02" db="EMBL/GenBank/DDBJ databases">
        <title>Deep-cultivation of Planctomycetes and their phenomic and genomic characterization uncovers novel biology.</title>
        <authorList>
            <person name="Wiegand S."/>
            <person name="Jogler M."/>
            <person name="Boedeker C."/>
            <person name="Pinto D."/>
            <person name="Vollmers J."/>
            <person name="Rivas-Marin E."/>
            <person name="Kohn T."/>
            <person name="Peeters S.H."/>
            <person name="Heuer A."/>
            <person name="Rast P."/>
            <person name="Oberbeckmann S."/>
            <person name="Bunk B."/>
            <person name="Jeske O."/>
            <person name="Meyerdierks A."/>
            <person name="Storesund J.E."/>
            <person name="Kallscheuer N."/>
            <person name="Luecker S."/>
            <person name="Lage O.M."/>
            <person name="Pohl T."/>
            <person name="Merkel B.J."/>
            <person name="Hornburger P."/>
            <person name="Mueller R.-W."/>
            <person name="Bruemmer F."/>
            <person name="Labrenz M."/>
            <person name="Spormann A.M."/>
            <person name="Op Den Camp H."/>
            <person name="Overmann J."/>
            <person name="Amann R."/>
            <person name="Jetten M.S.M."/>
            <person name="Mascher T."/>
            <person name="Medema M.H."/>
            <person name="Devos D.P."/>
            <person name="Kaster A.-K."/>
            <person name="Ovreas L."/>
            <person name="Rohde M."/>
            <person name="Galperin M.Y."/>
            <person name="Jogler C."/>
        </authorList>
    </citation>
    <scope>NUCLEOTIDE SEQUENCE [LARGE SCALE GENOMIC DNA]</scope>
    <source>
        <strain evidence="2 3">Poly59</strain>
    </source>
</reference>
<dbReference type="EMBL" id="SJPX01000006">
    <property type="protein sequence ID" value="TWU46394.1"/>
    <property type="molecule type" value="Genomic_DNA"/>
</dbReference>
<evidence type="ECO:0000313" key="2">
    <source>
        <dbReference type="EMBL" id="TWU46394.1"/>
    </source>
</evidence>
<organism evidence="2 3">
    <name type="scientific">Rubripirellula reticaptiva</name>
    <dbReference type="NCBI Taxonomy" id="2528013"/>
    <lineage>
        <taxon>Bacteria</taxon>
        <taxon>Pseudomonadati</taxon>
        <taxon>Planctomycetota</taxon>
        <taxon>Planctomycetia</taxon>
        <taxon>Pirellulales</taxon>
        <taxon>Pirellulaceae</taxon>
        <taxon>Rubripirellula</taxon>
    </lineage>
</organism>
<dbReference type="Proteomes" id="UP000317977">
    <property type="component" value="Unassembled WGS sequence"/>
</dbReference>
<keyword evidence="1" id="KW-1133">Transmembrane helix</keyword>
<protein>
    <submittedName>
        <fullName evidence="2">Uncharacterized protein</fullName>
    </submittedName>
</protein>
<dbReference type="AlphaFoldDB" id="A0A5C6ED49"/>
<sequence length="71" mass="7654">MGGIDAGWIGCEFTCSRIVPEMPHLACNDPVLLVTACSVFLASEVAVYPVALLRPSRGLVYVNAVVRRAYD</sequence>